<dbReference type="RefSeq" id="WP_111576219.1">
    <property type="nucleotide sequence ID" value="NZ_JBHEEY010000017.1"/>
</dbReference>
<feature type="domain" description="YncI copper-binding" evidence="2">
    <location>
        <begin position="22"/>
        <end position="169"/>
    </location>
</feature>
<dbReference type="Gene3D" id="2.60.40.2230">
    <property type="entry name" value="Uncharacterised protein YcnI-like PF07987, DUF1775"/>
    <property type="match status" value="1"/>
</dbReference>
<dbReference type="OrthoDB" id="9796962at2"/>
<dbReference type="CDD" id="cd08545">
    <property type="entry name" value="YcnI_like"/>
    <property type="match status" value="1"/>
</dbReference>
<name>A0A364JSA2_9HYPH</name>
<dbReference type="Proteomes" id="UP000249453">
    <property type="component" value="Unassembled WGS sequence"/>
</dbReference>
<evidence type="ECO:0000259" key="2">
    <source>
        <dbReference type="Pfam" id="PF07987"/>
    </source>
</evidence>
<proteinExistence type="predicted"/>
<evidence type="ECO:0000256" key="1">
    <source>
        <dbReference type="SAM" id="SignalP"/>
    </source>
</evidence>
<keyword evidence="4" id="KW-1185">Reference proteome</keyword>
<gene>
    <name evidence="3" type="ORF">C7374_1176</name>
</gene>
<accession>A0A364JSA2</accession>
<dbReference type="AlphaFoldDB" id="A0A364JSA2"/>
<evidence type="ECO:0000313" key="4">
    <source>
        <dbReference type="Proteomes" id="UP000249453"/>
    </source>
</evidence>
<evidence type="ECO:0000313" key="3">
    <source>
        <dbReference type="EMBL" id="RAK25931.1"/>
    </source>
</evidence>
<comment type="caution">
    <text evidence="3">The sequence shown here is derived from an EMBL/GenBank/DDBJ whole genome shotgun (WGS) entry which is preliminary data.</text>
</comment>
<dbReference type="InterPro" id="IPR012533">
    <property type="entry name" value="YcnI-copper_dom"/>
</dbReference>
<organism evidence="3 4">
    <name type="scientific">Falsochrobactrum ovis</name>
    <dbReference type="NCBI Taxonomy" id="1293442"/>
    <lineage>
        <taxon>Bacteria</taxon>
        <taxon>Pseudomonadati</taxon>
        <taxon>Pseudomonadota</taxon>
        <taxon>Alphaproteobacteria</taxon>
        <taxon>Hyphomicrobiales</taxon>
        <taxon>Brucellaceae</taxon>
        <taxon>Falsochrobactrum</taxon>
    </lineage>
</organism>
<dbReference type="EMBL" id="QLMK01000017">
    <property type="protein sequence ID" value="RAK25931.1"/>
    <property type="molecule type" value="Genomic_DNA"/>
</dbReference>
<dbReference type="InterPro" id="IPR038507">
    <property type="entry name" value="YcnI-like_sf"/>
</dbReference>
<feature type="chain" id="PRO_5016637037" evidence="1">
    <location>
        <begin position="22"/>
        <end position="176"/>
    </location>
</feature>
<protein>
    <submittedName>
        <fullName evidence="3">Uncharacterized protein YcnI</fullName>
    </submittedName>
</protein>
<sequence length="176" mass="18948">MLKKLMLAAAAVGLTASTAFAHVTLEKNEAPVGSTYKAVLRVPHGCEGKSTNVVRVKLPQGYYAVKPMPKPGWTLAKVIGKYEKPYNNHGTEMTEGVTEVVWSGGKLLDDEYDEFVVRGSLGADLEVGSTLHFLVVQECPDGAAERWIEIPAEGQSVDDLEMPAPGLKLLEKTGGH</sequence>
<reference evidence="3 4" key="1">
    <citation type="submission" date="2018-06" db="EMBL/GenBank/DDBJ databases">
        <title>Genomic Encyclopedia of Type Strains, Phase IV (KMG-IV): sequencing the most valuable type-strain genomes for metagenomic binning, comparative biology and taxonomic classification.</title>
        <authorList>
            <person name="Goeker M."/>
        </authorList>
    </citation>
    <scope>NUCLEOTIDE SEQUENCE [LARGE SCALE GENOMIC DNA]</scope>
    <source>
        <strain evidence="3 4">DSM 26720</strain>
    </source>
</reference>
<feature type="signal peptide" evidence="1">
    <location>
        <begin position="1"/>
        <end position="21"/>
    </location>
</feature>
<keyword evidence="1" id="KW-0732">Signal</keyword>
<dbReference type="Pfam" id="PF07987">
    <property type="entry name" value="DUF1775"/>
    <property type="match status" value="1"/>
</dbReference>